<protein>
    <submittedName>
        <fullName evidence="4">Uncharacterized protein</fullName>
    </submittedName>
</protein>
<evidence type="ECO:0000256" key="2">
    <source>
        <dbReference type="SAM" id="SignalP"/>
    </source>
</evidence>
<keyword evidence="1" id="KW-0472">Membrane</keyword>
<proteinExistence type="predicted"/>
<keyword evidence="2" id="KW-0732">Signal</keyword>
<keyword evidence="1" id="KW-1133">Transmembrane helix</keyword>
<organism evidence="4">
    <name type="scientific">Alexandrium catenella</name>
    <name type="common">Red tide dinoflagellate</name>
    <name type="synonym">Gonyaulax catenella</name>
    <dbReference type="NCBI Taxonomy" id="2925"/>
    <lineage>
        <taxon>Eukaryota</taxon>
        <taxon>Sar</taxon>
        <taxon>Alveolata</taxon>
        <taxon>Dinophyceae</taxon>
        <taxon>Gonyaulacales</taxon>
        <taxon>Pyrocystaceae</taxon>
        <taxon>Alexandrium</taxon>
    </lineage>
</organism>
<gene>
    <name evidence="3" type="ORF">ACAT0790_LOCUS5975</name>
    <name evidence="4" type="ORF">ACAT0790_LOCUS5976</name>
</gene>
<dbReference type="EMBL" id="HBGE01010162">
    <property type="protein sequence ID" value="CAD9098041.1"/>
    <property type="molecule type" value="Transcribed_RNA"/>
</dbReference>
<reference evidence="4" key="1">
    <citation type="submission" date="2021-01" db="EMBL/GenBank/DDBJ databases">
        <authorList>
            <person name="Corre E."/>
            <person name="Pelletier E."/>
            <person name="Niang G."/>
            <person name="Scheremetjew M."/>
            <person name="Finn R."/>
            <person name="Kale V."/>
            <person name="Holt S."/>
            <person name="Cochrane G."/>
            <person name="Meng A."/>
            <person name="Brown T."/>
            <person name="Cohen L."/>
        </authorList>
    </citation>
    <scope>NUCLEOTIDE SEQUENCE</scope>
    <source>
        <strain evidence="4">OF101</strain>
    </source>
</reference>
<accession>A0A6T9BCJ4</accession>
<dbReference type="EMBL" id="HBGE01010163">
    <property type="protein sequence ID" value="CAD9098042.1"/>
    <property type="molecule type" value="Transcribed_RNA"/>
</dbReference>
<dbReference type="AlphaFoldDB" id="A0A6T9BCJ4"/>
<evidence type="ECO:0000313" key="4">
    <source>
        <dbReference type="EMBL" id="CAD9098042.1"/>
    </source>
</evidence>
<feature type="signal peptide" evidence="2">
    <location>
        <begin position="1"/>
        <end position="16"/>
    </location>
</feature>
<sequence>MAKATVLPVLLAGAFCILFLRSALVLNEEQGDAFVNPQLRSTAATLAETEGQRAMLPQAAALAPAVAAALMPELASAATQQELNRFGFVFAVIFLLFFLAAFARLLTVGKL</sequence>
<evidence type="ECO:0000256" key="1">
    <source>
        <dbReference type="SAM" id="Phobius"/>
    </source>
</evidence>
<keyword evidence="1" id="KW-0812">Transmembrane</keyword>
<name>A0A6T9BCJ4_ALECA</name>
<feature type="transmembrane region" description="Helical" evidence="1">
    <location>
        <begin position="86"/>
        <end position="106"/>
    </location>
</feature>
<feature type="chain" id="PRO_5035676844" evidence="2">
    <location>
        <begin position="17"/>
        <end position="111"/>
    </location>
</feature>
<evidence type="ECO:0000313" key="3">
    <source>
        <dbReference type="EMBL" id="CAD9098041.1"/>
    </source>
</evidence>